<keyword evidence="2" id="KW-0813">Transport</keyword>
<dbReference type="Proteomes" id="UP000325313">
    <property type="component" value="Unassembled WGS sequence"/>
</dbReference>
<protein>
    <submittedName>
        <fullName evidence="4">V-ATPase V1 sector subunit E</fullName>
    </submittedName>
</protein>
<dbReference type="Pfam" id="PF01991">
    <property type="entry name" value="vATP-synt_E"/>
    <property type="match status" value="1"/>
</dbReference>
<dbReference type="GO" id="GO:0046961">
    <property type="term" value="F:proton-transporting ATPase activity, rotational mechanism"/>
    <property type="evidence" value="ECO:0007669"/>
    <property type="project" value="InterPro"/>
</dbReference>
<evidence type="ECO:0000256" key="1">
    <source>
        <dbReference type="ARBA" id="ARBA00005901"/>
    </source>
</evidence>
<dbReference type="AlphaFoldDB" id="A0A5B0RDX7"/>
<dbReference type="EMBL" id="VDEP01000213">
    <property type="protein sequence ID" value="KAA1122964.1"/>
    <property type="molecule type" value="Genomic_DNA"/>
</dbReference>
<name>A0A5B0RDX7_PUCGR</name>
<organism evidence="4 5">
    <name type="scientific">Puccinia graminis f. sp. tritici</name>
    <dbReference type="NCBI Taxonomy" id="56615"/>
    <lineage>
        <taxon>Eukaryota</taxon>
        <taxon>Fungi</taxon>
        <taxon>Dikarya</taxon>
        <taxon>Basidiomycota</taxon>
        <taxon>Pucciniomycotina</taxon>
        <taxon>Pucciniomycetes</taxon>
        <taxon>Pucciniales</taxon>
        <taxon>Pucciniaceae</taxon>
        <taxon>Puccinia</taxon>
    </lineage>
</organism>
<comment type="caution">
    <text evidence="4">The sequence shown here is derived from an EMBL/GenBank/DDBJ whole genome shotgun (WGS) entry which is preliminary data.</text>
</comment>
<sequence>MSKPMTDSEVISEMKKLAKIVRQETTSIDALHAKRRKQVEVQKRITQSTLSNKARLQQLQMRDQLLQDVFEEAKKGLSDLTTDQDKYRGILENLTLQVSSSLPSNSAQYHHR</sequence>
<evidence type="ECO:0000313" key="5">
    <source>
        <dbReference type="Proteomes" id="UP000325313"/>
    </source>
</evidence>
<gene>
    <name evidence="4" type="primary">VMA4_2</name>
    <name evidence="4" type="ORF">PGTUg99_009148</name>
</gene>
<evidence type="ECO:0000313" key="4">
    <source>
        <dbReference type="EMBL" id="KAA1122964.1"/>
    </source>
</evidence>
<proteinExistence type="inferred from homology"/>
<dbReference type="PANTHER" id="PTHR45715">
    <property type="entry name" value="ATPASE H+-TRANSPORTING V1 SUBUNIT E1A-RELATED"/>
    <property type="match status" value="1"/>
</dbReference>
<dbReference type="InterPro" id="IPR002842">
    <property type="entry name" value="ATPase_V1_Esu"/>
</dbReference>
<evidence type="ECO:0000256" key="3">
    <source>
        <dbReference type="ARBA" id="ARBA00023065"/>
    </source>
</evidence>
<comment type="similarity">
    <text evidence="1">Belongs to the V-ATPase E subunit family.</text>
</comment>
<evidence type="ECO:0000256" key="2">
    <source>
        <dbReference type="ARBA" id="ARBA00022448"/>
    </source>
</evidence>
<accession>A0A5B0RDX7</accession>
<dbReference type="GO" id="GO:0033178">
    <property type="term" value="C:proton-transporting two-sector ATPase complex, catalytic domain"/>
    <property type="evidence" value="ECO:0007669"/>
    <property type="project" value="InterPro"/>
</dbReference>
<reference evidence="4 5" key="1">
    <citation type="submission" date="2019-05" db="EMBL/GenBank/DDBJ databases">
        <title>Emergence of the Ug99 lineage of the wheat stem rust pathogen through somatic hybridization.</title>
        <authorList>
            <person name="Li F."/>
            <person name="Upadhyaya N.M."/>
            <person name="Sperschneider J."/>
            <person name="Matny O."/>
            <person name="Nguyen-Phuc H."/>
            <person name="Mago R."/>
            <person name="Raley C."/>
            <person name="Miller M.E."/>
            <person name="Silverstein K.A.T."/>
            <person name="Henningsen E."/>
            <person name="Hirsch C.D."/>
            <person name="Visser B."/>
            <person name="Pretorius Z.A."/>
            <person name="Steffenson B.J."/>
            <person name="Schwessinger B."/>
            <person name="Dodds P.N."/>
            <person name="Figueroa M."/>
        </authorList>
    </citation>
    <scope>NUCLEOTIDE SEQUENCE [LARGE SCALE GENOMIC DNA]</scope>
    <source>
        <strain evidence="4 5">Ug99</strain>
    </source>
</reference>
<keyword evidence="3" id="KW-0406">Ion transport</keyword>